<dbReference type="Gene3D" id="3.30.200.20">
    <property type="entry name" value="Phosphorylase Kinase, domain 1"/>
    <property type="match status" value="1"/>
</dbReference>
<dbReference type="PROSITE" id="PS00107">
    <property type="entry name" value="PROTEIN_KINASE_ATP"/>
    <property type="match status" value="1"/>
</dbReference>
<evidence type="ECO:0000313" key="9">
    <source>
        <dbReference type="EMBL" id="GAA5507818.1"/>
    </source>
</evidence>
<dbReference type="InterPro" id="IPR008271">
    <property type="entry name" value="Ser/Thr_kinase_AS"/>
</dbReference>
<dbReference type="PROSITE" id="PS00108">
    <property type="entry name" value="PROTEIN_KINASE_ST"/>
    <property type="match status" value="1"/>
</dbReference>
<keyword evidence="10" id="KW-1185">Reference proteome</keyword>
<dbReference type="InterPro" id="IPR000719">
    <property type="entry name" value="Prot_kinase_dom"/>
</dbReference>
<dbReference type="CDD" id="cd14014">
    <property type="entry name" value="STKc_PknB_like"/>
    <property type="match status" value="1"/>
</dbReference>
<evidence type="ECO:0000256" key="7">
    <source>
        <dbReference type="SAM" id="Phobius"/>
    </source>
</evidence>
<keyword evidence="2 5" id="KW-0547">Nucleotide-binding</keyword>
<dbReference type="InterPro" id="IPR011990">
    <property type="entry name" value="TPR-like_helical_dom_sf"/>
</dbReference>
<dbReference type="RefSeq" id="WP_345684655.1">
    <property type="nucleotide sequence ID" value="NZ_BAABRO010000006.1"/>
</dbReference>
<gene>
    <name evidence="9" type="primary">pknD_28</name>
    <name evidence="9" type="ORF">Rcae01_03276</name>
</gene>
<evidence type="ECO:0000256" key="6">
    <source>
        <dbReference type="SAM" id="MobiDB-lite"/>
    </source>
</evidence>
<dbReference type="EMBL" id="BAABRO010000006">
    <property type="protein sequence ID" value="GAA5507818.1"/>
    <property type="molecule type" value="Genomic_DNA"/>
</dbReference>
<reference evidence="9 10" key="1">
    <citation type="submission" date="2024-02" db="EMBL/GenBank/DDBJ databases">
        <title>Rhodopirellula caenicola NBRC 110016.</title>
        <authorList>
            <person name="Ichikawa N."/>
            <person name="Katano-Makiyama Y."/>
            <person name="Hidaka K."/>
        </authorList>
    </citation>
    <scope>NUCLEOTIDE SEQUENCE [LARGE SCALE GENOMIC DNA]</scope>
    <source>
        <strain evidence="9 10">NBRC 110016</strain>
    </source>
</reference>
<evidence type="ECO:0000256" key="1">
    <source>
        <dbReference type="ARBA" id="ARBA00022679"/>
    </source>
</evidence>
<feature type="binding site" evidence="5">
    <location>
        <position position="91"/>
    </location>
    <ligand>
        <name>ATP</name>
        <dbReference type="ChEBI" id="CHEBI:30616"/>
    </ligand>
</feature>
<dbReference type="GO" id="GO:0016301">
    <property type="term" value="F:kinase activity"/>
    <property type="evidence" value="ECO:0007669"/>
    <property type="project" value="UniProtKB-KW"/>
</dbReference>
<feature type="compositionally biased region" description="Basic residues" evidence="6">
    <location>
        <begin position="9"/>
        <end position="20"/>
    </location>
</feature>
<evidence type="ECO:0000256" key="4">
    <source>
        <dbReference type="ARBA" id="ARBA00022840"/>
    </source>
</evidence>
<evidence type="ECO:0000313" key="10">
    <source>
        <dbReference type="Proteomes" id="UP001416858"/>
    </source>
</evidence>
<evidence type="ECO:0000256" key="2">
    <source>
        <dbReference type="ARBA" id="ARBA00022741"/>
    </source>
</evidence>
<dbReference type="PANTHER" id="PTHR43289:SF6">
    <property type="entry name" value="SERINE_THREONINE-PROTEIN KINASE NEKL-3"/>
    <property type="match status" value="1"/>
</dbReference>
<dbReference type="Pfam" id="PF00069">
    <property type="entry name" value="Pkinase"/>
    <property type="match status" value="1"/>
</dbReference>
<feature type="transmembrane region" description="Helical" evidence="7">
    <location>
        <begin position="382"/>
        <end position="405"/>
    </location>
</feature>
<keyword evidence="4 5" id="KW-0067">ATP-binding</keyword>
<dbReference type="SMART" id="SM00028">
    <property type="entry name" value="TPR"/>
    <property type="match status" value="2"/>
</dbReference>
<dbReference type="SUPFAM" id="SSF48452">
    <property type="entry name" value="TPR-like"/>
    <property type="match status" value="1"/>
</dbReference>
<protein>
    <submittedName>
        <fullName evidence="9">Serine/threonine-protein kinase PknD</fullName>
    </submittedName>
</protein>
<evidence type="ECO:0000256" key="3">
    <source>
        <dbReference type="ARBA" id="ARBA00022777"/>
    </source>
</evidence>
<keyword evidence="7" id="KW-0472">Membrane</keyword>
<dbReference type="PANTHER" id="PTHR43289">
    <property type="entry name" value="MITOGEN-ACTIVATED PROTEIN KINASE KINASE KINASE 20-RELATED"/>
    <property type="match status" value="1"/>
</dbReference>
<dbReference type="SMART" id="SM00220">
    <property type="entry name" value="S_TKc"/>
    <property type="match status" value="1"/>
</dbReference>
<proteinExistence type="predicted"/>
<dbReference type="Proteomes" id="UP001416858">
    <property type="component" value="Unassembled WGS sequence"/>
</dbReference>
<sequence length="977" mass="108830">MNPSDASAKRSRSRSRRNRQRPSASSNSIPDVTIGSNPTPDSCGHANPTKLANEGRHTPSRYESLGEVGRGGWGIVEKAVDRQLDREVAVKRFSDADDVTEQERQRFLHEAKVTSQLQHPGIVPVHEMRDQRDAFYVMKLLDGLTFREFIQHHHQQYTTKRQTRFQFGESLEPLLQRFVDVCNAVAYAHQRGIIHRDLKPSNVMISDFGETIVLDWGLAQSVNRNAVQQHSDERPNVCETQAEVSSMIEPDGTIVGTPAYMSPEQAAGDISKIDQASDIYSLGVVLYTVIAGRHPYHGQSVETILEQVRNASYTDLRTIQPRTPSPLVSIVNKAMSASAKDRYRSADQLASDVRRFIAGDPVSVHRESPIQRSIRWSRHHQGMAATIAISVAVLLIASIAFAIVIKQSHRAEQLARIEAQRAHREAILSLAEARDATDTWLVELSGSLQFYPGMATLRSELLERAIDQYDRITKQNLASAPSADFVIDASSGRSLSVSTDNTERIALLERAKASLRLGDLYRLTGKPEQAQQHYRAAESLLQSAPSGNLDSIVTPVSLAANTTSSAIETGSIDYLFHLERIQSLIGQLLISDQSTANLPSQDRITSARLWLWQIIQPHYHAKSNDSLPPLDPFSARVASAFVRLELAMRFAILNNPPSDWQWNEASYQQSLQVARWLTKRRGTVGDRRLSENIQTDHCGRLTQAGQHQLAAESWSVLIDDLKRWLTADPDRIDYMQSLAHALLERGNSLVAIGRHADATADFEASIRLLETAWQLTDDDGFYRVNLATAENNLGQLLANGNPRNPELATRLLRQSLQTYEALLREEVTADRLRRYAQTHHALAMVTLESAQNANVIANESIEHAQKATSAFEILKDYENLTIDDTLNWMRSEVLLAAHHTNQGNMDAAAKHLDSVQRQDCWVADQTLTAPQDQRLGQLRDAVANIQQATVETDAIPQGAIGTIDNIAPTDTESRSSE</sequence>
<feature type="region of interest" description="Disordered" evidence="6">
    <location>
        <begin position="1"/>
        <end position="68"/>
    </location>
</feature>
<keyword evidence="3 9" id="KW-0418">Kinase</keyword>
<feature type="domain" description="Protein kinase" evidence="8">
    <location>
        <begin position="62"/>
        <end position="357"/>
    </location>
</feature>
<dbReference type="Gene3D" id="1.10.510.10">
    <property type="entry name" value="Transferase(Phosphotransferase) domain 1"/>
    <property type="match status" value="1"/>
</dbReference>
<name>A0ABP9VWA3_9BACT</name>
<dbReference type="InterPro" id="IPR011009">
    <property type="entry name" value="Kinase-like_dom_sf"/>
</dbReference>
<accession>A0ABP9VWA3</accession>
<dbReference type="SUPFAM" id="SSF56112">
    <property type="entry name" value="Protein kinase-like (PK-like)"/>
    <property type="match status" value="1"/>
</dbReference>
<evidence type="ECO:0000259" key="8">
    <source>
        <dbReference type="PROSITE" id="PS50011"/>
    </source>
</evidence>
<organism evidence="9 10">
    <name type="scientific">Novipirellula caenicola</name>
    <dbReference type="NCBI Taxonomy" id="1536901"/>
    <lineage>
        <taxon>Bacteria</taxon>
        <taxon>Pseudomonadati</taxon>
        <taxon>Planctomycetota</taxon>
        <taxon>Planctomycetia</taxon>
        <taxon>Pirellulales</taxon>
        <taxon>Pirellulaceae</taxon>
        <taxon>Novipirellula</taxon>
    </lineage>
</organism>
<keyword evidence="1" id="KW-0808">Transferase</keyword>
<dbReference type="InterPro" id="IPR017441">
    <property type="entry name" value="Protein_kinase_ATP_BS"/>
</dbReference>
<dbReference type="Gene3D" id="1.25.40.10">
    <property type="entry name" value="Tetratricopeptide repeat domain"/>
    <property type="match status" value="1"/>
</dbReference>
<keyword evidence="7" id="KW-1133">Transmembrane helix</keyword>
<dbReference type="PROSITE" id="PS50011">
    <property type="entry name" value="PROTEIN_KINASE_DOM"/>
    <property type="match status" value="1"/>
</dbReference>
<dbReference type="InterPro" id="IPR019734">
    <property type="entry name" value="TPR_rpt"/>
</dbReference>
<keyword evidence="7" id="KW-0812">Transmembrane</keyword>
<evidence type="ECO:0000256" key="5">
    <source>
        <dbReference type="PROSITE-ProRule" id="PRU10141"/>
    </source>
</evidence>
<comment type="caution">
    <text evidence="9">The sequence shown here is derived from an EMBL/GenBank/DDBJ whole genome shotgun (WGS) entry which is preliminary data.</text>
</comment>